<protein>
    <recommendedName>
        <fullName evidence="2">Proteasome adapter and scaffold protein ECM29 HEAT-repeat domain-containing protein</fullName>
    </recommendedName>
</protein>
<organism evidence="3 4">
    <name type="scientific">Triparma retinervis</name>
    <dbReference type="NCBI Taxonomy" id="2557542"/>
    <lineage>
        <taxon>Eukaryota</taxon>
        <taxon>Sar</taxon>
        <taxon>Stramenopiles</taxon>
        <taxon>Ochrophyta</taxon>
        <taxon>Bolidophyceae</taxon>
        <taxon>Parmales</taxon>
        <taxon>Triparmaceae</taxon>
        <taxon>Triparma</taxon>
    </lineage>
</organism>
<accession>A0A9W6ZTH1</accession>
<reference evidence="3" key="1">
    <citation type="submission" date="2022-07" db="EMBL/GenBank/DDBJ databases">
        <title>Genome analysis of Parmales, a sister group of diatoms, reveals the evolutionary specialization of diatoms from phago-mixotrophs to photoautotrophs.</title>
        <authorList>
            <person name="Ban H."/>
            <person name="Sato S."/>
            <person name="Yoshikawa S."/>
            <person name="Kazumasa Y."/>
            <person name="Nakamura Y."/>
            <person name="Ichinomiya M."/>
            <person name="Saitoh K."/>
            <person name="Sato N."/>
            <person name="Blanc-Mathieu R."/>
            <person name="Endo H."/>
            <person name="Kuwata A."/>
            <person name="Ogata H."/>
        </authorList>
    </citation>
    <scope>NUCLEOTIDE SEQUENCE</scope>
</reference>
<name>A0A9W6ZTH1_9STRA</name>
<feature type="non-terminal residue" evidence="3">
    <location>
        <position position="1"/>
    </location>
</feature>
<dbReference type="PANTHER" id="PTHR23346">
    <property type="entry name" value="TRANSLATIONAL ACTIVATOR GCN1-RELATED"/>
    <property type="match status" value="1"/>
</dbReference>
<dbReference type="PANTHER" id="PTHR23346:SF19">
    <property type="entry name" value="PROTEASOME ADAPTER AND SCAFFOLD PROTEIN ECM29"/>
    <property type="match status" value="1"/>
</dbReference>
<comment type="caution">
    <text evidence="3">The sequence shown here is derived from an EMBL/GenBank/DDBJ whole genome shotgun (WGS) entry which is preliminary data.</text>
</comment>
<dbReference type="Pfam" id="PF24492">
    <property type="entry name" value="HEAT_ECM29"/>
    <property type="match status" value="1"/>
</dbReference>
<dbReference type="EMBL" id="BRXZ01002297">
    <property type="protein sequence ID" value="GMH59196.1"/>
    <property type="molecule type" value="Genomic_DNA"/>
</dbReference>
<evidence type="ECO:0000313" key="3">
    <source>
        <dbReference type="EMBL" id="GMH59196.1"/>
    </source>
</evidence>
<dbReference type="GO" id="GO:0005737">
    <property type="term" value="C:cytoplasm"/>
    <property type="evidence" value="ECO:0007669"/>
    <property type="project" value="TreeGrafter"/>
</dbReference>
<dbReference type="OrthoDB" id="201619at2759"/>
<evidence type="ECO:0000313" key="4">
    <source>
        <dbReference type="Proteomes" id="UP001165082"/>
    </source>
</evidence>
<dbReference type="InterPro" id="IPR055443">
    <property type="entry name" value="HEAT_ECM29"/>
</dbReference>
<dbReference type="Proteomes" id="UP001165082">
    <property type="component" value="Unassembled WGS sequence"/>
</dbReference>
<evidence type="ECO:0000256" key="1">
    <source>
        <dbReference type="ARBA" id="ARBA00022737"/>
    </source>
</evidence>
<sequence>MTVRVCDVKSEGVSEEEAGFAVTAILTWLLKYGLTQPCDEATGVCISTLLGVIEVARAETLYVVLPKLVSSLICAMSGLEPNVLNYLALRMGGSEEGSEKLENLRLQMAQSGPIGDALNKCIDIVKFSKLHIKREIVGELDFALRSSVGAVSRAAVGDVVNTLCASSPEAFGGGGGACVKLLRGLYYASERERGAAARDKLLFALGNLSSLAPEGAVRALVKRLIENWGRACGSNGSLSGRKASSGAIAAIAGRSPVVFSDGGKG</sequence>
<feature type="domain" description="Proteasome adapter and scaffold protein ECM29 HEAT-repeat" evidence="2">
    <location>
        <begin position="64"/>
        <end position="226"/>
    </location>
</feature>
<keyword evidence="1" id="KW-0677">Repeat</keyword>
<dbReference type="GO" id="GO:0060090">
    <property type="term" value="F:molecular adaptor activity"/>
    <property type="evidence" value="ECO:0007669"/>
    <property type="project" value="TreeGrafter"/>
</dbReference>
<proteinExistence type="predicted"/>
<gene>
    <name evidence="3" type="ORF">TrRE_jg4561</name>
</gene>
<dbReference type="GO" id="GO:0036503">
    <property type="term" value="P:ERAD pathway"/>
    <property type="evidence" value="ECO:0007669"/>
    <property type="project" value="TreeGrafter"/>
</dbReference>
<dbReference type="GO" id="GO:0005634">
    <property type="term" value="C:nucleus"/>
    <property type="evidence" value="ECO:0007669"/>
    <property type="project" value="TreeGrafter"/>
</dbReference>
<keyword evidence="4" id="KW-1185">Reference proteome</keyword>
<dbReference type="AlphaFoldDB" id="A0A9W6ZTH1"/>
<evidence type="ECO:0000259" key="2">
    <source>
        <dbReference type="Pfam" id="PF24492"/>
    </source>
</evidence>